<feature type="region of interest" description="Disordered" evidence="1">
    <location>
        <begin position="21"/>
        <end position="50"/>
    </location>
</feature>
<sequence length="111" mass="11941">MSGFHSVSCKSECERQSENHNSQKAWRCGQSPSSPGGVVSPLPDRRSTEGWGATLTNHTYCSEATAAEPCISSLQCMTSTSQQDAAPAPACPGLHMRRPCVRHEVDGQYTT</sequence>
<dbReference type="EMBL" id="OZ035828">
    <property type="protein sequence ID" value="CAL1609827.1"/>
    <property type="molecule type" value="Genomic_DNA"/>
</dbReference>
<keyword evidence="3" id="KW-1185">Reference proteome</keyword>
<dbReference type="Proteomes" id="UP001497482">
    <property type="component" value="Chromosome 6"/>
</dbReference>
<name>A0AAV2M8X1_KNICA</name>
<dbReference type="AlphaFoldDB" id="A0AAV2M8X1"/>
<evidence type="ECO:0000313" key="2">
    <source>
        <dbReference type="EMBL" id="CAL1609827.1"/>
    </source>
</evidence>
<feature type="compositionally biased region" description="Low complexity" evidence="1">
    <location>
        <begin position="31"/>
        <end position="42"/>
    </location>
</feature>
<proteinExistence type="predicted"/>
<gene>
    <name evidence="2" type="ORF">KC01_LOCUS36511</name>
</gene>
<evidence type="ECO:0000256" key="1">
    <source>
        <dbReference type="SAM" id="MobiDB-lite"/>
    </source>
</evidence>
<evidence type="ECO:0000313" key="3">
    <source>
        <dbReference type="Proteomes" id="UP001497482"/>
    </source>
</evidence>
<reference evidence="2 3" key="1">
    <citation type="submission" date="2024-04" db="EMBL/GenBank/DDBJ databases">
        <authorList>
            <person name="Waldvogel A.-M."/>
            <person name="Schoenle A."/>
        </authorList>
    </citation>
    <scope>NUCLEOTIDE SEQUENCE [LARGE SCALE GENOMIC DNA]</scope>
</reference>
<protein>
    <submittedName>
        <fullName evidence="2">Uncharacterized protein</fullName>
    </submittedName>
</protein>
<accession>A0AAV2M8X1</accession>
<organism evidence="2 3">
    <name type="scientific">Knipowitschia caucasica</name>
    <name type="common">Caucasian dwarf goby</name>
    <name type="synonym">Pomatoschistus caucasicus</name>
    <dbReference type="NCBI Taxonomy" id="637954"/>
    <lineage>
        <taxon>Eukaryota</taxon>
        <taxon>Metazoa</taxon>
        <taxon>Chordata</taxon>
        <taxon>Craniata</taxon>
        <taxon>Vertebrata</taxon>
        <taxon>Euteleostomi</taxon>
        <taxon>Actinopterygii</taxon>
        <taxon>Neopterygii</taxon>
        <taxon>Teleostei</taxon>
        <taxon>Neoteleostei</taxon>
        <taxon>Acanthomorphata</taxon>
        <taxon>Gobiaria</taxon>
        <taxon>Gobiiformes</taxon>
        <taxon>Gobioidei</taxon>
        <taxon>Gobiidae</taxon>
        <taxon>Gobiinae</taxon>
        <taxon>Knipowitschia</taxon>
    </lineage>
</organism>